<evidence type="ECO:0000313" key="1">
    <source>
        <dbReference type="EMBL" id="NSB17198.1"/>
    </source>
</evidence>
<name>A0AAE5H8D2_CLOBE</name>
<sequence>MKPGEVDIIANENLLMRMTDDGGIEINSDKKIILNAGDDIEINGGAKITIKGYAGIHLTQASANMIIEDDVIMSGGKVNIQN</sequence>
<proteinExistence type="predicted"/>
<evidence type="ECO:0000313" key="2">
    <source>
        <dbReference type="Proteomes" id="UP000822184"/>
    </source>
</evidence>
<comment type="caution">
    <text evidence="1">The sequence shown here is derived from an EMBL/GenBank/DDBJ whole genome shotgun (WGS) entry which is preliminary data.</text>
</comment>
<dbReference type="Proteomes" id="UP000822184">
    <property type="component" value="Unassembled WGS sequence"/>
</dbReference>
<accession>A0AAE5H8D2</accession>
<gene>
    <name evidence="1" type="ORF">BCD95_005457</name>
</gene>
<protein>
    <submittedName>
        <fullName evidence="1">Uncharacterized protein (DUF2345 family)</fullName>
    </submittedName>
</protein>
<dbReference type="EMBL" id="JABTDW010000001">
    <property type="protein sequence ID" value="NSB17198.1"/>
    <property type="molecule type" value="Genomic_DNA"/>
</dbReference>
<dbReference type="AlphaFoldDB" id="A0AAE5H8D2"/>
<dbReference type="RefSeq" id="WP_338108742.1">
    <property type="nucleotide sequence ID" value="NZ_JABTDW010000001.1"/>
</dbReference>
<reference evidence="1" key="1">
    <citation type="submission" date="2020-06" db="EMBL/GenBank/DDBJ databases">
        <title>Genomic insights into acetone-butanol-ethanol (ABE) fermentation by sequencing solventogenic clostridia strains.</title>
        <authorList>
            <person name="Brown S."/>
        </authorList>
    </citation>
    <scope>NUCLEOTIDE SEQUENCE</scope>
    <source>
        <strain evidence="1">DJ123</strain>
    </source>
</reference>
<organism evidence="1 2">
    <name type="scientific">Clostridium beijerinckii</name>
    <name type="common">Clostridium MP</name>
    <dbReference type="NCBI Taxonomy" id="1520"/>
    <lineage>
        <taxon>Bacteria</taxon>
        <taxon>Bacillati</taxon>
        <taxon>Bacillota</taxon>
        <taxon>Clostridia</taxon>
        <taxon>Eubacteriales</taxon>
        <taxon>Clostridiaceae</taxon>
        <taxon>Clostridium</taxon>
    </lineage>
</organism>